<accession>A0A391NSW2</accession>
<sequence>MVPRSKRVGKPTVISVPLNGDRGKLPLRLFNDPEMYLWAQVVRDTSCPLPNQAQVREAVIEEGDKAVVAAISQ</sequence>
<evidence type="ECO:0000313" key="2">
    <source>
        <dbReference type="Proteomes" id="UP000265618"/>
    </source>
</evidence>
<organism evidence="1 2">
    <name type="scientific">Kipferlia bialata</name>
    <dbReference type="NCBI Taxonomy" id="797122"/>
    <lineage>
        <taxon>Eukaryota</taxon>
        <taxon>Metamonada</taxon>
        <taxon>Carpediemonas-like organisms</taxon>
        <taxon>Kipferlia</taxon>
    </lineage>
</organism>
<comment type="caution">
    <text evidence="1">The sequence shown here is derived from an EMBL/GenBank/DDBJ whole genome shotgun (WGS) entry which is preliminary data.</text>
</comment>
<evidence type="ECO:0000313" key="1">
    <source>
        <dbReference type="EMBL" id="GCA64391.1"/>
    </source>
</evidence>
<proteinExistence type="predicted"/>
<dbReference type="EMBL" id="BDIP01007091">
    <property type="protein sequence ID" value="GCA64391.1"/>
    <property type="molecule type" value="Genomic_DNA"/>
</dbReference>
<name>A0A391NSW2_9EUKA</name>
<protein>
    <submittedName>
        <fullName evidence="1">Uncharacterized protein</fullName>
    </submittedName>
</protein>
<feature type="non-terminal residue" evidence="1">
    <location>
        <position position="73"/>
    </location>
</feature>
<reference evidence="1 2" key="1">
    <citation type="journal article" date="2018" name="PLoS ONE">
        <title>The draft genome of Kipferlia bialata reveals reductive genome evolution in fornicate parasites.</title>
        <authorList>
            <person name="Tanifuji G."/>
            <person name="Takabayashi S."/>
            <person name="Kume K."/>
            <person name="Takagi M."/>
            <person name="Nakayama T."/>
            <person name="Kamikawa R."/>
            <person name="Inagaki Y."/>
            <person name="Hashimoto T."/>
        </authorList>
    </citation>
    <scope>NUCLEOTIDE SEQUENCE [LARGE SCALE GENOMIC DNA]</scope>
    <source>
        <strain evidence="1">NY0173</strain>
    </source>
</reference>
<dbReference type="AlphaFoldDB" id="A0A391NSW2"/>
<gene>
    <name evidence="1" type="ORF">KIPB_014135</name>
</gene>
<keyword evidence="2" id="KW-1185">Reference proteome</keyword>
<dbReference type="Proteomes" id="UP000265618">
    <property type="component" value="Unassembled WGS sequence"/>
</dbReference>